<evidence type="ECO:0000313" key="1">
    <source>
        <dbReference type="EMBL" id="SEL93881.1"/>
    </source>
</evidence>
<evidence type="ECO:0008006" key="3">
    <source>
        <dbReference type="Google" id="ProtNLM"/>
    </source>
</evidence>
<dbReference type="EMBL" id="FOBI01000036">
    <property type="protein sequence ID" value="SEL93881.1"/>
    <property type="molecule type" value="Genomic_DNA"/>
</dbReference>
<dbReference type="AlphaFoldDB" id="A0A1H7UAA0"/>
<dbReference type="InterPro" id="IPR029068">
    <property type="entry name" value="Glyas_Bleomycin-R_OHBP_Dase"/>
</dbReference>
<evidence type="ECO:0000313" key="2">
    <source>
        <dbReference type="Proteomes" id="UP000199297"/>
    </source>
</evidence>
<dbReference type="Proteomes" id="UP000199297">
    <property type="component" value="Unassembled WGS sequence"/>
</dbReference>
<dbReference type="STRING" id="641665.GCA_002104455_02534"/>
<keyword evidence="2" id="KW-1185">Reference proteome</keyword>
<name>A0A1H7UAA0_9GAMM</name>
<reference evidence="2" key="1">
    <citation type="submission" date="2016-10" db="EMBL/GenBank/DDBJ databases">
        <authorList>
            <person name="Varghese N."/>
            <person name="Submissions S."/>
        </authorList>
    </citation>
    <scope>NUCLEOTIDE SEQUENCE [LARGE SCALE GENOMIC DNA]</scope>
    <source>
        <strain evidence="2">CGMCC 1.9127</strain>
    </source>
</reference>
<dbReference type="OrthoDB" id="7545296at2"/>
<proteinExistence type="predicted"/>
<accession>A0A1H7UAA0</accession>
<dbReference type="SUPFAM" id="SSF54593">
    <property type="entry name" value="Glyoxalase/Bleomycin resistance protein/Dihydroxybiphenyl dioxygenase"/>
    <property type="match status" value="1"/>
</dbReference>
<organism evidence="1 2">
    <name type="scientific">Colwellia chukchiensis</name>
    <dbReference type="NCBI Taxonomy" id="641665"/>
    <lineage>
        <taxon>Bacteria</taxon>
        <taxon>Pseudomonadati</taxon>
        <taxon>Pseudomonadota</taxon>
        <taxon>Gammaproteobacteria</taxon>
        <taxon>Alteromonadales</taxon>
        <taxon>Colwelliaceae</taxon>
        <taxon>Colwellia</taxon>
    </lineage>
</organism>
<gene>
    <name evidence="1" type="ORF">SAMN05216262_1368</name>
</gene>
<dbReference type="RefSeq" id="WP_085286207.1">
    <property type="nucleotide sequence ID" value="NZ_FOBI01000036.1"/>
</dbReference>
<sequence>MTERQLGPIVGATLLHSDIDAVITSYQTILGYTLVSEQTIAAELVNCWRAPDLIGNKSAILASANGDSWLRIIENKNAQPAKPLKSYGWMALESNVHNVDNIRKKFTNDAFTIIGEPAYLQVSDAIKAMQVIGPAGEVNYLTQVDKEVPPFDLPMTTYETGSLFIPVLCTPNRAASLKFYQALNNADAGLSFETKVTVLNNAWGHDVEHQFPVATLQLDGKCLFEIDQVDNAIPIESSQGSLPSGIAMITCQVKNIAAIAKKFNTDIYYTDDPYYPSKSIILLQGAAGELIELVG</sequence>
<protein>
    <recommendedName>
        <fullName evidence="3">VOC domain-containing protein</fullName>
    </recommendedName>
</protein>